<keyword evidence="2" id="KW-0479">Metal-binding</keyword>
<dbReference type="AlphaFoldDB" id="A0A2U8GLW8"/>
<keyword evidence="4" id="KW-0411">Iron-sulfur</keyword>
<keyword evidence="7" id="KW-1185">Reference proteome</keyword>
<dbReference type="InterPro" id="IPR017941">
    <property type="entry name" value="Rieske_2Fe-2S"/>
</dbReference>
<reference evidence="6 7" key="1">
    <citation type="submission" date="2017-06" db="EMBL/GenBank/DDBJ databases">
        <title>Azoarcus.</title>
        <authorList>
            <person name="Woo J.-H."/>
            <person name="Kim H.-S."/>
        </authorList>
    </citation>
    <scope>NUCLEOTIDE SEQUENCE [LARGE SCALE GENOMIC DNA]</scope>
    <source>
        <strain evidence="6 7">TSPY31</strain>
    </source>
</reference>
<dbReference type="GO" id="GO:0046872">
    <property type="term" value="F:metal ion binding"/>
    <property type="evidence" value="ECO:0007669"/>
    <property type="project" value="UniProtKB-KW"/>
</dbReference>
<dbReference type="Pfam" id="PF00355">
    <property type="entry name" value="Rieske"/>
    <property type="match status" value="1"/>
</dbReference>
<evidence type="ECO:0000256" key="3">
    <source>
        <dbReference type="ARBA" id="ARBA00023004"/>
    </source>
</evidence>
<dbReference type="PROSITE" id="PS51296">
    <property type="entry name" value="RIESKE"/>
    <property type="match status" value="1"/>
</dbReference>
<dbReference type="KEGG" id="acom:CEW83_04090"/>
<proteinExistence type="predicted"/>
<dbReference type="Gene3D" id="2.102.10.10">
    <property type="entry name" value="Rieske [2Fe-2S] iron-sulphur domain"/>
    <property type="match status" value="1"/>
</dbReference>
<accession>A0A2U8GLW8</accession>
<gene>
    <name evidence="6" type="ORF">CEW83_04090</name>
</gene>
<dbReference type="PANTHER" id="PTHR40261">
    <property type="match status" value="1"/>
</dbReference>
<evidence type="ECO:0000256" key="1">
    <source>
        <dbReference type="ARBA" id="ARBA00022714"/>
    </source>
</evidence>
<evidence type="ECO:0000256" key="4">
    <source>
        <dbReference type="ARBA" id="ARBA00023014"/>
    </source>
</evidence>
<evidence type="ECO:0000313" key="6">
    <source>
        <dbReference type="EMBL" id="AWI74494.1"/>
    </source>
</evidence>
<dbReference type="PANTHER" id="PTHR40261:SF1">
    <property type="entry name" value="RIESKE DOMAIN-CONTAINING PROTEIN"/>
    <property type="match status" value="1"/>
</dbReference>
<dbReference type="SUPFAM" id="SSF50022">
    <property type="entry name" value="ISP domain"/>
    <property type="match status" value="1"/>
</dbReference>
<sequence length="122" mass="13177">MVTEKHLICSADALVDGGDGVRFAVPGPGYLAGPAFVVRYGGNVYAYLNRCAHVPVQLDWMEGKFFDLTHHLLVCAVHGAHYDPRDGRCVMGPCKGASLHALRVVEEDGLIYFLTDAGSTQT</sequence>
<dbReference type="Proteomes" id="UP000244930">
    <property type="component" value="Chromosome"/>
</dbReference>
<keyword evidence="3" id="KW-0408">Iron</keyword>
<evidence type="ECO:0000259" key="5">
    <source>
        <dbReference type="PROSITE" id="PS51296"/>
    </source>
</evidence>
<evidence type="ECO:0000256" key="2">
    <source>
        <dbReference type="ARBA" id="ARBA00022723"/>
    </source>
</evidence>
<feature type="domain" description="Rieske" evidence="5">
    <location>
        <begin position="18"/>
        <end position="113"/>
    </location>
</feature>
<keyword evidence="1" id="KW-0001">2Fe-2S</keyword>
<protein>
    <submittedName>
        <fullName evidence="6">(2Fe-2S)-binding protein</fullName>
    </submittedName>
</protein>
<dbReference type="GO" id="GO:0051537">
    <property type="term" value="F:2 iron, 2 sulfur cluster binding"/>
    <property type="evidence" value="ECO:0007669"/>
    <property type="project" value="UniProtKB-KW"/>
</dbReference>
<dbReference type="EMBL" id="CP022187">
    <property type="protein sequence ID" value="AWI74494.1"/>
    <property type="molecule type" value="Genomic_DNA"/>
</dbReference>
<dbReference type="RefSeq" id="WP_108948201.1">
    <property type="nucleotide sequence ID" value="NZ_CP022187.1"/>
</dbReference>
<evidence type="ECO:0000313" key="7">
    <source>
        <dbReference type="Proteomes" id="UP000244930"/>
    </source>
</evidence>
<organism evidence="6 7">
    <name type="scientific">Parazoarcus communis</name>
    <dbReference type="NCBI Taxonomy" id="41977"/>
    <lineage>
        <taxon>Bacteria</taxon>
        <taxon>Pseudomonadati</taxon>
        <taxon>Pseudomonadota</taxon>
        <taxon>Betaproteobacteria</taxon>
        <taxon>Rhodocyclales</taxon>
        <taxon>Zoogloeaceae</taxon>
        <taxon>Parazoarcus</taxon>
    </lineage>
</organism>
<name>A0A2U8GLW8_9RHOO</name>
<dbReference type="InterPro" id="IPR036922">
    <property type="entry name" value="Rieske_2Fe-2S_sf"/>
</dbReference>
<dbReference type="CDD" id="cd03467">
    <property type="entry name" value="Rieske"/>
    <property type="match status" value="1"/>
</dbReference>